<dbReference type="PROSITE" id="PS00622">
    <property type="entry name" value="HTH_LUXR_1"/>
    <property type="match status" value="1"/>
</dbReference>
<dbReference type="SMART" id="SM00421">
    <property type="entry name" value="HTH_LUXR"/>
    <property type="match status" value="1"/>
</dbReference>
<dbReference type="Proteomes" id="UP000664303">
    <property type="component" value="Unassembled WGS sequence"/>
</dbReference>
<feature type="domain" description="HTH luxR-type" evidence="4">
    <location>
        <begin position="168"/>
        <end position="233"/>
    </location>
</feature>
<evidence type="ECO:0000256" key="3">
    <source>
        <dbReference type="ARBA" id="ARBA00023163"/>
    </source>
</evidence>
<dbReference type="EMBL" id="JAFKCZ010000008">
    <property type="protein sequence ID" value="MBN7797347.1"/>
    <property type="molecule type" value="Genomic_DNA"/>
</dbReference>
<dbReference type="GO" id="GO:0003677">
    <property type="term" value="F:DNA binding"/>
    <property type="evidence" value="ECO:0007669"/>
    <property type="project" value="UniProtKB-KW"/>
</dbReference>
<dbReference type="GO" id="GO:0006355">
    <property type="term" value="P:regulation of DNA-templated transcription"/>
    <property type="evidence" value="ECO:0007669"/>
    <property type="project" value="InterPro"/>
</dbReference>
<dbReference type="InterPro" id="IPR036388">
    <property type="entry name" value="WH-like_DNA-bd_sf"/>
</dbReference>
<evidence type="ECO:0000259" key="4">
    <source>
        <dbReference type="PROSITE" id="PS50043"/>
    </source>
</evidence>
<evidence type="ECO:0000313" key="5">
    <source>
        <dbReference type="EMBL" id="MBN7797347.1"/>
    </source>
</evidence>
<dbReference type="SUPFAM" id="SSF55781">
    <property type="entry name" value="GAF domain-like"/>
    <property type="match status" value="1"/>
</dbReference>
<dbReference type="RefSeq" id="WP_206560797.1">
    <property type="nucleotide sequence ID" value="NZ_JAFKCZ010000008.1"/>
</dbReference>
<dbReference type="PANTHER" id="PTHR44688">
    <property type="entry name" value="DNA-BINDING TRANSCRIPTIONAL ACTIVATOR DEVR_DOSR"/>
    <property type="match status" value="1"/>
</dbReference>
<reference evidence="5" key="1">
    <citation type="submission" date="2021-02" db="EMBL/GenBank/DDBJ databases">
        <title>PHA producing bacteria isolated from coastal sediment in Guangdong, Shenzhen.</title>
        <authorList>
            <person name="Zheng W."/>
            <person name="Yu S."/>
            <person name="Huang Y."/>
        </authorList>
    </citation>
    <scope>NUCLEOTIDE SEQUENCE</scope>
    <source>
        <strain evidence="5">TN14-10</strain>
    </source>
</reference>
<accession>A0A939DH13</accession>
<dbReference type="PROSITE" id="PS50043">
    <property type="entry name" value="HTH_LUXR_2"/>
    <property type="match status" value="1"/>
</dbReference>
<dbReference type="PANTHER" id="PTHR44688:SF16">
    <property type="entry name" value="DNA-BINDING TRANSCRIPTIONAL ACTIVATOR DEVR_DOSR"/>
    <property type="match status" value="1"/>
</dbReference>
<name>A0A939DH13_9GAMM</name>
<evidence type="ECO:0000256" key="2">
    <source>
        <dbReference type="ARBA" id="ARBA00023125"/>
    </source>
</evidence>
<evidence type="ECO:0000256" key="1">
    <source>
        <dbReference type="ARBA" id="ARBA00023015"/>
    </source>
</evidence>
<dbReference type="SUPFAM" id="SSF46894">
    <property type="entry name" value="C-terminal effector domain of the bipartite response regulators"/>
    <property type="match status" value="1"/>
</dbReference>
<keyword evidence="3" id="KW-0804">Transcription</keyword>
<dbReference type="Pfam" id="PF00196">
    <property type="entry name" value="GerE"/>
    <property type="match status" value="1"/>
</dbReference>
<keyword evidence="6" id="KW-1185">Reference proteome</keyword>
<comment type="caution">
    <text evidence="5">The sequence shown here is derived from an EMBL/GenBank/DDBJ whole genome shotgun (WGS) entry which is preliminary data.</text>
</comment>
<protein>
    <submittedName>
        <fullName evidence="5">Response regulator transcription factor</fullName>
    </submittedName>
</protein>
<keyword evidence="1" id="KW-0805">Transcription regulation</keyword>
<keyword evidence="2" id="KW-0238">DNA-binding</keyword>
<dbReference type="InterPro" id="IPR016032">
    <property type="entry name" value="Sig_transdc_resp-reg_C-effctor"/>
</dbReference>
<dbReference type="CDD" id="cd06170">
    <property type="entry name" value="LuxR_C_like"/>
    <property type="match status" value="1"/>
</dbReference>
<sequence length="237" mass="27328">MITTVDTQFPNRFQQESLNLLERLIEVDSSGFYLVGPDMRHSGVVLHNIAPQAGRDYSQRYQFSDPLHPRHFRHSEVRLVNIDEVIGEPELLASDYYQSFMAPMGHRHVTDMFFRRDGDIVAIMTLLRSPESGPFTTTELEMLRSLQPFLEYALNTTYMPARYRQRDSIQERYHLTARELDVVERVVSGASNKHIARDLSLGLATVKTHLQHIFHKMEVTSRTALSARVLRELGADN</sequence>
<proteinExistence type="predicted"/>
<evidence type="ECO:0000313" key="6">
    <source>
        <dbReference type="Proteomes" id="UP000664303"/>
    </source>
</evidence>
<dbReference type="AlphaFoldDB" id="A0A939DH13"/>
<gene>
    <name evidence="5" type="ORF">JYP50_12135</name>
</gene>
<dbReference type="PRINTS" id="PR00038">
    <property type="entry name" value="HTHLUXR"/>
</dbReference>
<dbReference type="InterPro" id="IPR000792">
    <property type="entry name" value="Tscrpt_reg_LuxR_C"/>
</dbReference>
<organism evidence="5 6">
    <name type="scientific">Parahaliea mediterranea</name>
    <dbReference type="NCBI Taxonomy" id="651086"/>
    <lineage>
        <taxon>Bacteria</taxon>
        <taxon>Pseudomonadati</taxon>
        <taxon>Pseudomonadota</taxon>
        <taxon>Gammaproteobacteria</taxon>
        <taxon>Cellvibrionales</taxon>
        <taxon>Halieaceae</taxon>
        <taxon>Parahaliea</taxon>
    </lineage>
</organism>
<dbReference type="Gene3D" id="1.10.10.10">
    <property type="entry name" value="Winged helix-like DNA-binding domain superfamily/Winged helix DNA-binding domain"/>
    <property type="match status" value="1"/>
</dbReference>